<dbReference type="OrthoDB" id="661559at2759"/>
<comment type="caution">
    <text evidence="1">The sequence shown here is derived from an EMBL/GenBank/DDBJ whole genome shotgun (WGS) entry which is preliminary data.</text>
</comment>
<gene>
    <name evidence="1" type="ORF">Lalb_Chr02g0159831</name>
</gene>
<reference evidence="2" key="1">
    <citation type="journal article" date="2020" name="Nat. Commun.">
        <title>Genome sequence of the cluster root forming white lupin.</title>
        <authorList>
            <person name="Hufnagel B."/>
            <person name="Marques A."/>
            <person name="Soriano A."/>
            <person name="Marques L."/>
            <person name="Divol F."/>
            <person name="Doumas P."/>
            <person name="Sallet E."/>
            <person name="Mancinotti D."/>
            <person name="Carrere S."/>
            <person name="Marande W."/>
            <person name="Arribat S."/>
            <person name="Keller J."/>
            <person name="Huneau C."/>
            <person name="Blein T."/>
            <person name="Aime D."/>
            <person name="Laguerre M."/>
            <person name="Taylor J."/>
            <person name="Schubert V."/>
            <person name="Nelson M."/>
            <person name="Geu-Flores F."/>
            <person name="Crespi M."/>
            <person name="Gallardo-Guerrero K."/>
            <person name="Delaux P.-M."/>
            <person name="Salse J."/>
            <person name="Berges H."/>
            <person name="Guyot R."/>
            <person name="Gouzy J."/>
            <person name="Peret B."/>
        </authorList>
    </citation>
    <scope>NUCLEOTIDE SEQUENCE [LARGE SCALE GENOMIC DNA]</scope>
    <source>
        <strain evidence="2">cv. Amiga</strain>
    </source>
</reference>
<evidence type="ECO:0000313" key="2">
    <source>
        <dbReference type="Proteomes" id="UP000447434"/>
    </source>
</evidence>
<protein>
    <submittedName>
        <fullName evidence="1">Uncharacterized protein</fullName>
    </submittedName>
</protein>
<dbReference type="AlphaFoldDB" id="A0A6A4R420"/>
<sequence length="72" mass="8712">MFTVRRVWDFIATHIGIRKSGLVNLQHDVRACEYEDIHVMWEMLNRNNESEFVHSLMKTKKRNYLLQVFQMG</sequence>
<keyword evidence="2" id="KW-1185">Reference proteome</keyword>
<organism evidence="1 2">
    <name type="scientific">Lupinus albus</name>
    <name type="common">White lupine</name>
    <name type="synonym">Lupinus termis</name>
    <dbReference type="NCBI Taxonomy" id="3870"/>
    <lineage>
        <taxon>Eukaryota</taxon>
        <taxon>Viridiplantae</taxon>
        <taxon>Streptophyta</taxon>
        <taxon>Embryophyta</taxon>
        <taxon>Tracheophyta</taxon>
        <taxon>Spermatophyta</taxon>
        <taxon>Magnoliopsida</taxon>
        <taxon>eudicotyledons</taxon>
        <taxon>Gunneridae</taxon>
        <taxon>Pentapetalae</taxon>
        <taxon>rosids</taxon>
        <taxon>fabids</taxon>
        <taxon>Fabales</taxon>
        <taxon>Fabaceae</taxon>
        <taxon>Papilionoideae</taxon>
        <taxon>50 kb inversion clade</taxon>
        <taxon>genistoids sensu lato</taxon>
        <taxon>core genistoids</taxon>
        <taxon>Genisteae</taxon>
        <taxon>Lupinus</taxon>
    </lineage>
</organism>
<accession>A0A6A4R420</accession>
<evidence type="ECO:0000313" key="1">
    <source>
        <dbReference type="EMBL" id="KAE9620066.1"/>
    </source>
</evidence>
<dbReference type="PANTHER" id="PTHR33181">
    <property type="entry name" value="OS01G0778500 PROTEIN"/>
    <property type="match status" value="1"/>
</dbReference>
<proteinExistence type="predicted"/>
<dbReference type="Proteomes" id="UP000447434">
    <property type="component" value="Chromosome 2"/>
</dbReference>
<dbReference type="EMBL" id="WOCE01000002">
    <property type="protein sequence ID" value="KAE9620066.1"/>
    <property type="molecule type" value="Genomic_DNA"/>
</dbReference>
<dbReference type="PANTHER" id="PTHR33181:SF4">
    <property type="entry name" value="OVULE PROTEIN"/>
    <property type="match status" value="1"/>
</dbReference>
<name>A0A6A4R420_LUPAL</name>